<evidence type="ECO:0000256" key="1">
    <source>
        <dbReference type="ARBA" id="ARBA00010641"/>
    </source>
</evidence>
<evidence type="ECO:0000259" key="7">
    <source>
        <dbReference type="Pfam" id="PF04545"/>
    </source>
</evidence>
<evidence type="ECO:0000313" key="8">
    <source>
        <dbReference type="EMBL" id="QDU35983.1"/>
    </source>
</evidence>
<dbReference type="AlphaFoldDB" id="A0A517Z0K0"/>
<dbReference type="EMBL" id="CP036275">
    <property type="protein sequence ID" value="QDU35983.1"/>
    <property type="molecule type" value="Genomic_DNA"/>
</dbReference>
<feature type="domain" description="RNA polymerase sigma-70 region 2" evidence="6">
    <location>
        <begin position="25"/>
        <end position="92"/>
    </location>
</feature>
<dbReference type="InterPro" id="IPR013324">
    <property type="entry name" value="RNA_pol_sigma_r3/r4-like"/>
</dbReference>
<keyword evidence="5" id="KW-0804">Transcription</keyword>
<feature type="domain" description="RNA polymerase sigma-70 region 4" evidence="7">
    <location>
        <begin position="145"/>
        <end position="181"/>
    </location>
</feature>
<keyword evidence="3" id="KW-0731">Sigma factor</keyword>
<accession>A0A517Z0K0</accession>
<dbReference type="GO" id="GO:0016987">
    <property type="term" value="F:sigma factor activity"/>
    <property type="evidence" value="ECO:0007669"/>
    <property type="project" value="UniProtKB-KW"/>
</dbReference>
<dbReference type="Gene3D" id="1.10.10.10">
    <property type="entry name" value="Winged helix-like DNA-binding domain superfamily/Winged helix DNA-binding domain"/>
    <property type="match status" value="1"/>
</dbReference>
<dbReference type="SUPFAM" id="SSF88659">
    <property type="entry name" value="Sigma3 and sigma4 domains of RNA polymerase sigma factors"/>
    <property type="match status" value="1"/>
</dbReference>
<dbReference type="OrthoDB" id="281047at2"/>
<name>A0A517Z0K0_9PLAN</name>
<dbReference type="PANTHER" id="PTHR43133:SF8">
    <property type="entry name" value="RNA POLYMERASE SIGMA FACTOR HI_1459-RELATED"/>
    <property type="match status" value="1"/>
</dbReference>
<evidence type="ECO:0000256" key="3">
    <source>
        <dbReference type="ARBA" id="ARBA00023082"/>
    </source>
</evidence>
<dbReference type="GO" id="GO:0003677">
    <property type="term" value="F:DNA binding"/>
    <property type="evidence" value="ECO:0007669"/>
    <property type="project" value="UniProtKB-KW"/>
</dbReference>
<evidence type="ECO:0000256" key="2">
    <source>
        <dbReference type="ARBA" id="ARBA00023015"/>
    </source>
</evidence>
<dbReference type="Pfam" id="PF04545">
    <property type="entry name" value="Sigma70_r4"/>
    <property type="match status" value="1"/>
</dbReference>
<dbReference type="KEGG" id="mri:Mal4_02660"/>
<dbReference type="PANTHER" id="PTHR43133">
    <property type="entry name" value="RNA POLYMERASE ECF-TYPE SIGMA FACTO"/>
    <property type="match status" value="1"/>
</dbReference>
<dbReference type="InterPro" id="IPR036388">
    <property type="entry name" value="WH-like_DNA-bd_sf"/>
</dbReference>
<dbReference type="Proteomes" id="UP000320496">
    <property type="component" value="Chromosome"/>
</dbReference>
<dbReference type="InterPro" id="IPR007630">
    <property type="entry name" value="RNA_pol_sigma70_r4"/>
</dbReference>
<dbReference type="InterPro" id="IPR014284">
    <property type="entry name" value="RNA_pol_sigma-70_dom"/>
</dbReference>
<organism evidence="8 9">
    <name type="scientific">Maioricimonas rarisocia</name>
    <dbReference type="NCBI Taxonomy" id="2528026"/>
    <lineage>
        <taxon>Bacteria</taxon>
        <taxon>Pseudomonadati</taxon>
        <taxon>Planctomycetota</taxon>
        <taxon>Planctomycetia</taxon>
        <taxon>Planctomycetales</taxon>
        <taxon>Planctomycetaceae</taxon>
        <taxon>Maioricimonas</taxon>
    </lineage>
</organism>
<dbReference type="Pfam" id="PF04542">
    <property type="entry name" value="Sigma70_r2"/>
    <property type="match status" value="1"/>
</dbReference>
<keyword evidence="2" id="KW-0805">Transcription regulation</keyword>
<gene>
    <name evidence="8" type="primary">rpoE_4</name>
    <name evidence="8" type="ORF">Mal4_02660</name>
</gene>
<evidence type="ECO:0000259" key="6">
    <source>
        <dbReference type="Pfam" id="PF04542"/>
    </source>
</evidence>
<dbReference type="SUPFAM" id="SSF88946">
    <property type="entry name" value="Sigma2 domain of RNA polymerase sigma factors"/>
    <property type="match status" value="1"/>
</dbReference>
<dbReference type="NCBIfam" id="TIGR02937">
    <property type="entry name" value="sigma70-ECF"/>
    <property type="match status" value="1"/>
</dbReference>
<dbReference type="GO" id="GO:0006352">
    <property type="term" value="P:DNA-templated transcription initiation"/>
    <property type="evidence" value="ECO:0007669"/>
    <property type="project" value="InterPro"/>
</dbReference>
<reference evidence="8 9" key="1">
    <citation type="submission" date="2019-02" db="EMBL/GenBank/DDBJ databases">
        <title>Deep-cultivation of Planctomycetes and their phenomic and genomic characterization uncovers novel biology.</title>
        <authorList>
            <person name="Wiegand S."/>
            <person name="Jogler M."/>
            <person name="Boedeker C."/>
            <person name="Pinto D."/>
            <person name="Vollmers J."/>
            <person name="Rivas-Marin E."/>
            <person name="Kohn T."/>
            <person name="Peeters S.H."/>
            <person name="Heuer A."/>
            <person name="Rast P."/>
            <person name="Oberbeckmann S."/>
            <person name="Bunk B."/>
            <person name="Jeske O."/>
            <person name="Meyerdierks A."/>
            <person name="Storesund J.E."/>
            <person name="Kallscheuer N."/>
            <person name="Luecker S."/>
            <person name="Lage O.M."/>
            <person name="Pohl T."/>
            <person name="Merkel B.J."/>
            <person name="Hornburger P."/>
            <person name="Mueller R.-W."/>
            <person name="Bruemmer F."/>
            <person name="Labrenz M."/>
            <person name="Spormann A.M."/>
            <person name="Op den Camp H."/>
            <person name="Overmann J."/>
            <person name="Amann R."/>
            <person name="Jetten M.S.M."/>
            <person name="Mascher T."/>
            <person name="Medema M.H."/>
            <person name="Devos D.P."/>
            <person name="Kaster A.-K."/>
            <person name="Ovreas L."/>
            <person name="Rohde M."/>
            <person name="Galperin M.Y."/>
            <person name="Jogler C."/>
        </authorList>
    </citation>
    <scope>NUCLEOTIDE SEQUENCE [LARGE SCALE GENOMIC DNA]</scope>
    <source>
        <strain evidence="8 9">Mal4</strain>
    </source>
</reference>
<dbReference type="Gene3D" id="1.10.1740.10">
    <property type="match status" value="1"/>
</dbReference>
<sequence>MDSTSVSLLRRLREPDRDAAWERFVELYAPLIYHWGTRQGLSQTDAADLVQDVLATLVRKLPEFQYDPTKRFRGWLRTITVNRANDLLRRNAVRPHSGQPTDLLKVAAENDSDLFEESQYRAYLVGRMRQLIESEFEPQTWQACWKSVTEDRTAAEIGRELGISANAVRVAKCRVLRRLREELDGLLD</sequence>
<keyword evidence="9" id="KW-1185">Reference proteome</keyword>
<protein>
    <submittedName>
        <fullName evidence="8">ECF RNA polymerase sigma factor RpoE</fullName>
    </submittedName>
</protein>
<dbReference type="InterPro" id="IPR013325">
    <property type="entry name" value="RNA_pol_sigma_r2"/>
</dbReference>
<evidence type="ECO:0000256" key="5">
    <source>
        <dbReference type="ARBA" id="ARBA00023163"/>
    </source>
</evidence>
<evidence type="ECO:0000256" key="4">
    <source>
        <dbReference type="ARBA" id="ARBA00023125"/>
    </source>
</evidence>
<evidence type="ECO:0000313" key="9">
    <source>
        <dbReference type="Proteomes" id="UP000320496"/>
    </source>
</evidence>
<keyword evidence="4" id="KW-0238">DNA-binding</keyword>
<dbReference type="InterPro" id="IPR039425">
    <property type="entry name" value="RNA_pol_sigma-70-like"/>
</dbReference>
<dbReference type="RefSeq" id="WP_145366696.1">
    <property type="nucleotide sequence ID" value="NZ_CP036275.1"/>
</dbReference>
<comment type="similarity">
    <text evidence="1">Belongs to the sigma-70 factor family. ECF subfamily.</text>
</comment>
<dbReference type="InterPro" id="IPR007627">
    <property type="entry name" value="RNA_pol_sigma70_r2"/>
</dbReference>
<proteinExistence type="inferred from homology"/>